<dbReference type="KEGG" id="anr:Ana3638_08665"/>
<evidence type="ECO:0000256" key="4">
    <source>
        <dbReference type="ARBA" id="ARBA00022692"/>
    </source>
</evidence>
<dbReference type="PROSITE" id="PS50928">
    <property type="entry name" value="ABC_TM1"/>
    <property type="match status" value="1"/>
</dbReference>
<sequence length="298" mass="33641">MKQGDIFLNQNKKSRPQDKSFQNKGIKGKEIWVYIVFGIWALINLFPVYWMFTFSLKGNEEIFGSNIAGLPREWLWSNYEQAMRDGHIGKYFINSTIIAVVTISIVMMFSLMATFALTRFIWKGRKQMNAFFMLGLTIPIHAAIVPIYVILSKMDMLNKYVSLIIPYSAFSLAMGILICTGFMQELPIDLDEAACIDGCNTWGIFFRIIVPLMKPAVATVSIYTFLQCWNELMFATVFISDSAHKTLPVAIQGLSGTYAQNWGPIGAALVLATFPTLIFYIFFSKKIQDSFIAGAIKG</sequence>
<evidence type="ECO:0000256" key="3">
    <source>
        <dbReference type="ARBA" id="ARBA00022475"/>
    </source>
</evidence>
<proteinExistence type="inferred from homology"/>
<keyword evidence="2 7" id="KW-0813">Transport</keyword>
<keyword evidence="4 7" id="KW-0812">Transmembrane</keyword>
<dbReference type="RefSeq" id="WP_161837659.1">
    <property type="nucleotide sequence ID" value="NZ_CP048000.1"/>
</dbReference>
<comment type="subcellular location">
    <subcellularLocation>
        <location evidence="1 7">Cell membrane</location>
        <topology evidence="1 7">Multi-pass membrane protein</topology>
    </subcellularLocation>
</comment>
<organism evidence="9 10">
    <name type="scientific">Anaerocolumna sedimenticola</name>
    <dbReference type="NCBI Taxonomy" id="2696063"/>
    <lineage>
        <taxon>Bacteria</taxon>
        <taxon>Bacillati</taxon>
        <taxon>Bacillota</taxon>
        <taxon>Clostridia</taxon>
        <taxon>Lachnospirales</taxon>
        <taxon>Lachnospiraceae</taxon>
        <taxon>Anaerocolumna</taxon>
    </lineage>
</organism>
<evidence type="ECO:0000313" key="9">
    <source>
        <dbReference type="EMBL" id="QHQ60829.1"/>
    </source>
</evidence>
<protein>
    <submittedName>
        <fullName evidence="9">ABC transporter permease subunit</fullName>
    </submittedName>
</protein>
<dbReference type="Gene3D" id="1.10.3720.10">
    <property type="entry name" value="MetI-like"/>
    <property type="match status" value="1"/>
</dbReference>
<dbReference type="PANTHER" id="PTHR43744">
    <property type="entry name" value="ABC TRANSPORTER PERMEASE PROTEIN MG189-RELATED-RELATED"/>
    <property type="match status" value="1"/>
</dbReference>
<evidence type="ECO:0000256" key="2">
    <source>
        <dbReference type="ARBA" id="ARBA00022448"/>
    </source>
</evidence>
<dbReference type="InterPro" id="IPR035906">
    <property type="entry name" value="MetI-like_sf"/>
</dbReference>
<dbReference type="Proteomes" id="UP000464314">
    <property type="component" value="Chromosome"/>
</dbReference>
<keyword evidence="5 7" id="KW-1133">Transmembrane helix</keyword>
<feature type="transmembrane region" description="Helical" evidence="7">
    <location>
        <begin position="91"/>
        <end position="118"/>
    </location>
</feature>
<dbReference type="PANTHER" id="PTHR43744:SF12">
    <property type="entry name" value="ABC TRANSPORTER PERMEASE PROTEIN MG189-RELATED"/>
    <property type="match status" value="1"/>
</dbReference>
<evidence type="ECO:0000256" key="7">
    <source>
        <dbReference type="RuleBase" id="RU363032"/>
    </source>
</evidence>
<feature type="transmembrane region" description="Helical" evidence="7">
    <location>
        <begin position="31"/>
        <end position="52"/>
    </location>
</feature>
<feature type="transmembrane region" description="Helical" evidence="7">
    <location>
        <begin position="204"/>
        <end position="226"/>
    </location>
</feature>
<dbReference type="GO" id="GO:0055085">
    <property type="term" value="P:transmembrane transport"/>
    <property type="evidence" value="ECO:0007669"/>
    <property type="project" value="InterPro"/>
</dbReference>
<keyword evidence="10" id="KW-1185">Reference proteome</keyword>
<evidence type="ECO:0000256" key="1">
    <source>
        <dbReference type="ARBA" id="ARBA00004651"/>
    </source>
</evidence>
<dbReference type="SUPFAM" id="SSF161098">
    <property type="entry name" value="MetI-like"/>
    <property type="match status" value="1"/>
</dbReference>
<dbReference type="InterPro" id="IPR000515">
    <property type="entry name" value="MetI-like"/>
</dbReference>
<comment type="similarity">
    <text evidence="7">Belongs to the binding-protein-dependent transport system permease family.</text>
</comment>
<name>A0A6P1TL02_9FIRM</name>
<accession>A0A6P1TL02</accession>
<keyword evidence="3" id="KW-1003">Cell membrane</keyword>
<evidence type="ECO:0000256" key="6">
    <source>
        <dbReference type="ARBA" id="ARBA00023136"/>
    </source>
</evidence>
<evidence type="ECO:0000256" key="5">
    <source>
        <dbReference type="ARBA" id="ARBA00022989"/>
    </source>
</evidence>
<feature type="transmembrane region" description="Helical" evidence="7">
    <location>
        <begin position="130"/>
        <end position="151"/>
    </location>
</feature>
<dbReference type="AlphaFoldDB" id="A0A6P1TL02"/>
<gene>
    <name evidence="9" type="ORF">Ana3638_08665</name>
</gene>
<dbReference type="Pfam" id="PF00528">
    <property type="entry name" value="BPD_transp_1"/>
    <property type="match status" value="1"/>
</dbReference>
<dbReference type="GO" id="GO:0005886">
    <property type="term" value="C:plasma membrane"/>
    <property type="evidence" value="ECO:0007669"/>
    <property type="project" value="UniProtKB-SubCell"/>
</dbReference>
<reference evidence="9 10" key="1">
    <citation type="submission" date="2020-01" db="EMBL/GenBank/DDBJ databases">
        <title>Genome analysis of Anaerocolumna sp. CBA3638.</title>
        <authorList>
            <person name="Kim J."/>
            <person name="Roh S.W."/>
        </authorList>
    </citation>
    <scope>NUCLEOTIDE SEQUENCE [LARGE SCALE GENOMIC DNA]</scope>
    <source>
        <strain evidence="9 10">CBA3638</strain>
    </source>
</reference>
<feature type="transmembrane region" description="Helical" evidence="7">
    <location>
        <begin position="163"/>
        <end position="183"/>
    </location>
</feature>
<evidence type="ECO:0000313" key="10">
    <source>
        <dbReference type="Proteomes" id="UP000464314"/>
    </source>
</evidence>
<dbReference type="CDD" id="cd06261">
    <property type="entry name" value="TM_PBP2"/>
    <property type="match status" value="1"/>
</dbReference>
<dbReference type="EMBL" id="CP048000">
    <property type="protein sequence ID" value="QHQ60829.1"/>
    <property type="molecule type" value="Genomic_DNA"/>
</dbReference>
<evidence type="ECO:0000259" key="8">
    <source>
        <dbReference type="PROSITE" id="PS50928"/>
    </source>
</evidence>
<keyword evidence="6 7" id="KW-0472">Membrane</keyword>
<feature type="domain" description="ABC transmembrane type-1" evidence="8">
    <location>
        <begin position="92"/>
        <end position="283"/>
    </location>
</feature>
<feature type="transmembrane region" description="Helical" evidence="7">
    <location>
        <begin position="262"/>
        <end position="283"/>
    </location>
</feature>